<evidence type="ECO:0000313" key="2">
    <source>
        <dbReference type="EMBL" id="QPH55910.1"/>
    </source>
</evidence>
<proteinExistence type="predicted"/>
<dbReference type="InterPro" id="IPR013766">
    <property type="entry name" value="Thioredoxin_domain"/>
</dbReference>
<dbReference type="GO" id="GO:0016491">
    <property type="term" value="F:oxidoreductase activity"/>
    <property type="evidence" value="ECO:0007669"/>
    <property type="project" value="InterPro"/>
</dbReference>
<dbReference type="EMBL" id="CP064942">
    <property type="protein sequence ID" value="QPH55910.1"/>
    <property type="molecule type" value="Genomic_DNA"/>
</dbReference>
<dbReference type="AlphaFoldDB" id="A0A7S9QEF5"/>
<name>A0A7S9QEF5_9RHOB</name>
<dbReference type="SUPFAM" id="SSF52833">
    <property type="entry name" value="Thioredoxin-like"/>
    <property type="match status" value="1"/>
</dbReference>
<dbReference type="RefSeq" id="WP_196105172.1">
    <property type="nucleotide sequence ID" value="NZ_CP064942.1"/>
</dbReference>
<protein>
    <submittedName>
        <fullName evidence="2">Redoxin domain-containing protein</fullName>
    </submittedName>
</protein>
<accession>A0A7S9QEF5</accession>
<dbReference type="Gene3D" id="3.40.30.10">
    <property type="entry name" value="Glutaredoxin"/>
    <property type="match status" value="1"/>
</dbReference>
<dbReference type="Proteomes" id="UP000594800">
    <property type="component" value="Chromosome"/>
</dbReference>
<dbReference type="KEGG" id="poz:I0K15_09365"/>
<gene>
    <name evidence="2" type="ORF">I0K15_09365</name>
</gene>
<dbReference type="InterPro" id="IPR036249">
    <property type="entry name" value="Thioredoxin-like_sf"/>
</dbReference>
<dbReference type="GO" id="GO:0016209">
    <property type="term" value="F:antioxidant activity"/>
    <property type="evidence" value="ECO:0007669"/>
    <property type="project" value="InterPro"/>
</dbReference>
<organism evidence="2 3">
    <name type="scientific">Pontivivens ytuae</name>
    <dbReference type="NCBI Taxonomy" id="2789856"/>
    <lineage>
        <taxon>Bacteria</taxon>
        <taxon>Pseudomonadati</taxon>
        <taxon>Pseudomonadota</taxon>
        <taxon>Alphaproteobacteria</taxon>
        <taxon>Rhodobacterales</taxon>
        <taxon>Paracoccaceae</taxon>
        <taxon>Pontivivens</taxon>
    </lineage>
</organism>
<evidence type="ECO:0000313" key="3">
    <source>
        <dbReference type="Proteomes" id="UP000594800"/>
    </source>
</evidence>
<dbReference type="InterPro" id="IPR000866">
    <property type="entry name" value="AhpC/TSA"/>
</dbReference>
<dbReference type="PROSITE" id="PS51352">
    <property type="entry name" value="THIOREDOXIN_2"/>
    <property type="match status" value="1"/>
</dbReference>
<reference evidence="2 3" key="1">
    <citation type="submission" date="2020-11" db="EMBL/GenBank/DDBJ databases">
        <title>Description of Pontivivens ytuae sp. nov. isolated from deep sea sediment of Mariana Trench.</title>
        <authorList>
            <person name="Wang Z."/>
            <person name="Sun Q.-L."/>
            <person name="Xu X.-D."/>
            <person name="Tang Y.-Z."/>
            <person name="Zhang J."/>
        </authorList>
    </citation>
    <scope>NUCLEOTIDE SEQUENCE [LARGE SCALE GENOMIC DNA]</scope>
    <source>
        <strain evidence="2 3">MT2928</strain>
    </source>
</reference>
<keyword evidence="3" id="KW-1185">Reference proteome</keyword>
<dbReference type="Pfam" id="PF00578">
    <property type="entry name" value="AhpC-TSA"/>
    <property type="match status" value="1"/>
</dbReference>
<feature type="domain" description="Thioredoxin" evidence="1">
    <location>
        <begin position="2"/>
        <end position="161"/>
    </location>
</feature>
<evidence type="ECO:0000259" key="1">
    <source>
        <dbReference type="PROSITE" id="PS51352"/>
    </source>
</evidence>
<sequence>MIVPAQVPPPLTLPLVGGGTWDLAQQSPENFTIIVFYRGKHCPICGGYLPKVEAAMEEFAEVGADVVAVSMDVEERATASYSDWGLTTLPVAFGMTAEVAKAWGLWLSSKREGSSEPNVFAEPGLVVLDKTGKVFFVEVQNAPFTRPPLDQLVKGLKYVLDNDYPTRGTYTG</sequence>